<dbReference type="AlphaFoldDB" id="A0A6L7ESQ0"/>
<comment type="caution">
    <text evidence="2">The sequence shown here is derived from an EMBL/GenBank/DDBJ whole genome shotgun (WGS) entry which is preliminary data.</text>
</comment>
<feature type="domain" description="Elongation factor G-binding protein C-terminal treble-clef zinc-finger" evidence="1">
    <location>
        <begin position="8"/>
        <end position="159"/>
    </location>
</feature>
<keyword evidence="3" id="KW-1185">Reference proteome</keyword>
<protein>
    <submittedName>
        <fullName evidence="2">FBP domain-containing protein</fullName>
    </submittedName>
</protein>
<dbReference type="Proteomes" id="UP000473325">
    <property type="component" value="Unassembled WGS sequence"/>
</dbReference>
<evidence type="ECO:0000313" key="3">
    <source>
        <dbReference type="Proteomes" id="UP000473325"/>
    </source>
</evidence>
<evidence type="ECO:0000313" key="2">
    <source>
        <dbReference type="EMBL" id="MXG90343.1"/>
    </source>
</evidence>
<dbReference type="Pfam" id="PF16571">
    <property type="entry name" value="FBP_C"/>
    <property type="match status" value="1"/>
</dbReference>
<dbReference type="InterPro" id="IPR032330">
    <property type="entry name" value="EF-G-binding_C"/>
</dbReference>
<dbReference type="EMBL" id="WUEK01000007">
    <property type="protein sequence ID" value="MXG90343.1"/>
    <property type="molecule type" value="Genomic_DNA"/>
</dbReference>
<gene>
    <name evidence="2" type="ORF">GRQ65_12375</name>
</gene>
<evidence type="ECO:0000259" key="1">
    <source>
        <dbReference type="Pfam" id="PF16571"/>
    </source>
</evidence>
<accession>A0A6L7ESQ0</accession>
<sequence length="161" mass="17657">MSPLTEREVRSSFVNASRGEVSRMRLPDLDEVEWDTLDFLGWSDPRTPQQAQLVTTTDEGSVGVALRRHQLGGGRARMCSLCMTTHPGSGVTLLVAARAGKAGRDGNTVGLDICADLRCSAYVRGLVPLPVMSRVPETLPVEDKVARLRLNLDAFLRRVQR</sequence>
<reference evidence="2 3" key="1">
    <citation type="submission" date="2019-12" db="EMBL/GenBank/DDBJ databases">
        <authorList>
            <person name="Kun Z."/>
        </authorList>
    </citation>
    <scope>NUCLEOTIDE SEQUENCE [LARGE SCALE GENOMIC DNA]</scope>
    <source>
        <strain evidence="2 3">YIM 123512</strain>
    </source>
</reference>
<name>A0A6L7ESQ0_9ACTN</name>
<organism evidence="2 3">
    <name type="scientific">Nocardioides flavescens</name>
    <dbReference type="NCBI Taxonomy" id="2691959"/>
    <lineage>
        <taxon>Bacteria</taxon>
        <taxon>Bacillati</taxon>
        <taxon>Actinomycetota</taxon>
        <taxon>Actinomycetes</taxon>
        <taxon>Propionibacteriales</taxon>
        <taxon>Nocardioidaceae</taxon>
        <taxon>Nocardioides</taxon>
    </lineage>
</organism>
<dbReference type="RefSeq" id="WP_160878288.1">
    <property type="nucleotide sequence ID" value="NZ_WUEK01000007.1"/>
</dbReference>
<proteinExistence type="predicted"/>